<evidence type="ECO:0000313" key="8">
    <source>
        <dbReference type="Proteomes" id="UP000279384"/>
    </source>
</evidence>
<protein>
    <submittedName>
        <fullName evidence="7">Cyclopropane-fatty-acyl-phospholipid synthase</fullName>
    </submittedName>
</protein>
<dbReference type="GO" id="GO:0008168">
    <property type="term" value="F:methyltransferase activity"/>
    <property type="evidence" value="ECO:0007669"/>
    <property type="project" value="UniProtKB-KW"/>
</dbReference>
<organism evidence="7 8">
    <name type="scientific">Vogesella indigofera</name>
    <name type="common">Pseudomonas indigofera</name>
    <dbReference type="NCBI Taxonomy" id="45465"/>
    <lineage>
        <taxon>Bacteria</taxon>
        <taxon>Pseudomonadati</taxon>
        <taxon>Pseudomonadota</taxon>
        <taxon>Betaproteobacteria</taxon>
        <taxon>Neisseriales</taxon>
        <taxon>Chromobacteriaceae</taxon>
        <taxon>Vogesella</taxon>
    </lineage>
</organism>
<evidence type="ECO:0000256" key="4">
    <source>
        <dbReference type="ARBA" id="ARBA00022691"/>
    </source>
</evidence>
<name>A0A495BRQ7_VOGIN</name>
<reference evidence="7 8" key="1">
    <citation type="submission" date="2018-10" db="EMBL/GenBank/DDBJ databases">
        <title>Genomic Encyclopedia of Type Strains, Phase IV (KMG-IV): sequencing the most valuable type-strain genomes for metagenomic binning, comparative biology and taxonomic classification.</title>
        <authorList>
            <person name="Goeker M."/>
        </authorList>
    </citation>
    <scope>NUCLEOTIDE SEQUENCE [LARGE SCALE GENOMIC DNA]</scope>
    <source>
        <strain evidence="7 8">DSM 3303</strain>
    </source>
</reference>
<dbReference type="GO" id="GO:0008610">
    <property type="term" value="P:lipid biosynthetic process"/>
    <property type="evidence" value="ECO:0007669"/>
    <property type="project" value="InterPro"/>
</dbReference>
<keyword evidence="4" id="KW-0949">S-adenosyl-L-methionine</keyword>
<dbReference type="EMBL" id="RBID01000001">
    <property type="protein sequence ID" value="RKQ63041.1"/>
    <property type="molecule type" value="Genomic_DNA"/>
</dbReference>
<dbReference type="Pfam" id="PF02353">
    <property type="entry name" value="CMAS"/>
    <property type="match status" value="1"/>
</dbReference>
<dbReference type="InterPro" id="IPR003333">
    <property type="entry name" value="CMAS"/>
</dbReference>
<dbReference type="InterPro" id="IPR029063">
    <property type="entry name" value="SAM-dependent_MTases_sf"/>
</dbReference>
<keyword evidence="5" id="KW-0443">Lipid metabolism</keyword>
<evidence type="ECO:0000256" key="1">
    <source>
        <dbReference type="ARBA" id="ARBA00010815"/>
    </source>
</evidence>
<dbReference type="PANTHER" id="PTHR43667:SF2">
    <property type="entry name" value="FATTY ACID C-METHYL TRANSFERASE"/>
    <property type="match status" value="1"/>
</dbReference>
<dbReference type="GO" id="GO:0032259">
    <property type="term" value="P:methylation"/>
    <property type="evidence" value="ECO:0007669"/>
    <property type="project" value="UniProtKB-KW"/>
</dbReference>
<dbReference type="CDD" id="cd02440">
    <property type="entry name" value="AdoMet_MTases"/>
    <property type="match status" value="1"/>
</dbReference>
<evidence type="ECO:0000256" key="6">
    <source>
        <dbReference type="PIRSR" id="PIRSR003085-1"/>
    </source>
</evidence>
<evidence type="ECO:0000256" key="2">
    <source>
        <dbReference type="ARBA" id="ARBA00022603"/>
    </source>
</evidence>
<comment type="caution">
    <text evidence="7">The sequence shown here is derived from an EMBL/GenBank/DDBJ whole genome shotgun (WGS) entry which is preliminary data.</text>
</comment>
<dbReference type="RefSeq" id="WP_120809210.1">
    <property type="nucleotide sequence ID" value="NZ_RBID01000001.1"/>
</dbReference>
<accession>A0A495BRQ7</accession>
<dbReference type="SUPFAM" id="SSF53335">
    <property type="entry name" value="S-adenosyl-L-methionine-dependent methyltransferases"/>
    <property type="match status" value="1"/>
</dbReference>
<comment type="similarity">
    <text evidence="1">Belongs to the CFA/CMAS family.</text>
</comment>
<dbReference type="InterPro" id="IPR050723">
    <property type="entry name" value="CFA/CMAS"/>
</dbReference>
<dbReference type="Gene3D" id="3.40.50.150">
    <property type="entry name" value="Vaccinia Virus protein VP39"/>
    <property type="match status" value="1"/>
</dbReference>
<evidence type="ECO:0000256" key="5">
    <source>
        <dbReference type="ARBA" id="ARBA00023098"/>
    </source>
</evidence>
<gene>
    <name evidence="7" type="ORF">C8E02_0055</name>
</gene>
<dbReference type="AlphaFoldDB" id="A0A495BRQ7"/>
<evidence type="ECO:0000256" key="3">
    <source>
        <dbReference type="ARBA" id="ARBA00022679"/>
    </source>
</evidence>
<dbReference type="PIRSF" id="PIRSF003085">
    <property type="entry name" value="CMAS"/>
    <property type="match status" value="1"/>
</dbReference>
<proteinExistence type="inferred from homology"/>
<dbReference type="PANTHER" id="PTHR43667">
    <property type="entry name" value="CYCLOPROPANE-FATTY-ACYL-PHOSPHOLIPID SYNTHASE"/>
    <property type="match status" value="1"/>
</dbReference>
<sequence>MNSSSRTLASPLPLRVPLLVRPLLLALSRLQYGELTLITPDGGSYLFRGAHPGPQAQLQVYDWRALRRIVLAGDIGLAEAWRDGWLTSPDWTSLLQLALANEAAFEQAIHGSWLGTAGYWLKHLTRANTRRGSRRNIHAHYDIGNDFYRLWLDPGMTYSAAIFSGEAGQTLAAAQEAKYERILARLDAQPGQRILEIGCGWGGFAEYAIRSRGVHVTGVTLSPSQLEWAQQRLAAAGLTQQADLRLQDYRDIDGQFDHIVSIEMLEAVGARWWPRYFRTLHDRLKPGGRAMVQVITIGDDYFARYQRGTDFIQQFIFPGGMLPSPAALDRDIAGAGLQLAERYTFGRDYAETLRRWLHDFNAALPQVYGQGFDQAFVRLWQFYLHYCIAGFDAGRTDVCQLEIRRR</sequence>
<dbReference type="Proteomes" id="UP000279384">
    <property type="component" value="Unassembled WGS sequence"/>
</dbReference>
<keyword evidence="3" id="KW-0808">Transferase</keyword>
<keyword evidence="2" id="KW-0489">Methyltransferase</keyword>
<feature type="active site" evidence="6">
    <location>
        <position position="387"/>
    </location>
</feature>
<evidence type="ECO:0000313" key="7">
    <source>
        <dbReference type="EMBL" id="RKQ63041.1"/>
    </source>
</evidence>